<dbReference type="SUPFAM" id="SSF54593">
    <property type="entry name" value="Glyoxalase/Bleomycin resistance protein/Dihydroxybiphenyl dioxygenase"/>
    <property type="match status" value="1"/>
</dbReference>
<sequence>MAGAGEYTCHPSCRLRRRRRAGLRARGAGLVGELERYEGSYRLCYVRGPEGIIVELTEQIS</sequence>
<comment type="caution">
    <text evidence="1">The sequence shown here is derived from an EMBL/GenBank/DDBJ whole genome shotgun (WGS) entry which is preliminary data.</text>
</comment>
<reference evidence="1 2" key="1">
    <citation type="journal article" date="2019" name="Int. J. Syst. Evol. Microbiol.">
        <title>The Global Catalogue of Microorganisms (GCM) 10K type strain sequencing project: providing services to taxonomists for standard genome sequencing and annotation.</title>
        <authorList>
            <consortium name="The Broad Institute Genomics Platform"/>
            <consortium name="The Broad Institute Genome Sequencing Center for Infectious Disease"/>
            <person name="Wu L."/>
            <person name="Ma J."/>
        </authorList>
    </citation>
    <scope>NUCLEOTIDE SEQUENCE [LARGE SCALE GENOMIC DNA]</scope>
    <source>
        <strain evidence="1 2">JCM 3325</strain>
    </source>
</reference>
<dbReference type="Proteomes" id="UP001501231">
    <property type="component" value="Unassembled WGS sequence"/>
</dbReference>
<keyword evidence="2" id="KW-1185">Reference proteome</keyword>
<dbReference type="InterPro" id="IPR029068">
    <property type="entry name" value="Glyas_Bleomycin-R_OHBP_Dase"/>
</dbReference>
<organism evidence="1 2">
    <name type="scientific">Actinomadura vinacea</name>
    <dbReference type="NCBI Taxonomy" id="115336"/>
    <lineage>
        <taxon>Bacteria</taxon>
        <taxon>Bacillati</taxon>
        <taxon>Actinomycetota</taxon>
        <taxon>Actinomycetes</taxon>
        <taxon>Streptosporangiales</taxon>
        <taxon>Thermomonosporaceae</taxon>
        <taxon>Actinomadura</taxon>
    </lineage>
</organism>
<evidence type="ECO:0000313" key="2">
    <source>
        <dbReference type="Proteomes" id="UP001501231"/>
    </source>
</evidence>
<protein>
    <recommendedName>
        <fullName evidence="3">VOC domain-containing protein</fullName>
    </recommendedName>
</protein>
<evidence type="ECO:0008006" key="3">
    <source>
        <dbReference type="Google" id="ProtNLM"/>
    </source>
</evidence>
<evidence type="ECO:0000313" key="1">
    <source>
        <dbReference type="EMBL" id="GAA2403084.1"/>
    </source>
</evidence>
<name>A0ABN3IH15_9ACTN</name>
<dbReference type="EMBL" id="BAAARW010000002">
    <property type="protein sequence ID" value="GAA2403084.1"/>
    <property type="molecule type" value="Genomic_DNA"/>
</dbReference>
<gene>
    <name evidence="1" type="ORF">GCM10010191_08310</name>
</gene>
<dbReference type="Gene3D" id="3.10.180.10">
    <property type="entry name" value="2,3-Dihydroxybiphenyl 1,2-Dioxygenase, domain 1"/>
    <property type="match status" value="1"/>
</dbReference>
<proteinExistence type="predicted"/>
<accession>A0ABN3IH15</accession>